<dbReference type="GO" id="GO:0035332">
    <property type="term" value="P:positive regulation of hippo signaling"/>
    <property type="evidence" value="ECO:0007669"/>
    <property type="project" value="TreeGrafter"/>
</dbReference>
<evidence type="ECO:0000313" key="4">
    <source>
        <dbReference type="Proteomes" id="UP000515156"/>
    </source>
</evidence>
<protein>
    <submittedName>
        <fullName evidence="5 6">Schwannomin-interacting protein 1-like isoform X2</fullName>
    </submittedName>
</protein>
<evidence type="ECO:0000259" key="3">
    <source>
        <dbReference type="Pfam" id="PF10148"/>
    </source>
</evidence>
<sequence>MEALGLPALDWGALETHITQTQERELQKEMQHRLLSVSSRENAVSDAEWDPAIRPRVLSEELGEDTEMSRRITFLTSRVDNCRNLQLCFINDSGSDIESDSEERSASKEPTNQNSPLKTSVPSTEQLPSTSPYPTMTAQKTSKHSQTSREEKVECLKDREDAKCRLEFTDLQRKSLQQLQFLRDGISQDIQRLNVELMKELMQRDELQVEHDAILMDLEDWTEVAKKKEMDSQERWTKAPGLRMKRP</sequence>
<gene>
    <name evidence="5 6" type="primary">LOC115457717</name>
</gene>
<name>A0A6P7WXZ1_9AMPH</name>
<proteinExistence type="predicted"/>
<dbReference type="Proteomes" id="UP000515156">
    <property type="component" value="Chromosome 14"/>
</dbReference>
<dbReference type="RefSeq" id="XP_030043140.1">
    <property type="nucleotide sequence ID" value="XM_030187280.1"/>
</dbReference>
<feature type="compositionally biased region" description="Polar residues" evidence="2">
    <location>
        <begin position="108"/>
        <end position="140"/>
    </location>
</feature>
<dbReference type="AlphaFoldDB" id="A0A6P7WXZ1"/>
<dbReference type="PANTHER" id="PTHR13103:SF2">
    <property type="entry name" value="IQCJ-SCHIP1 READTHROUGH TRANSCRIPT PROTEIN-RELATED"/>
    <property type="match status" value="1"/>
</dbReference>
<dbReference type="GO" id="GO:0030054">
    <property type="term" value="C:cell junction"/>
    <property type="evidence" value="ECO:0007669"/>
    <property type="project" value="TreeGrafter"/>
</dbReference>
<evidence type="ECO:0000313" key="5">
    <source>
        <dbReference type="RefSeq" id="XP_030043139.1"/>
    </source>
</evidence>
<keyword evidence="4" id="KW-1185">Reference proteome</keyword>
<feature type="region of interest" description="Disordered" evidence="2">
    <location>
        <begin position="94"/>
        <end position="153"/>
    </location>
</feature>
<feature type="domain" description="Schwannomin interacting protein 1 C-terminal" evidence="3">
    <location>
        <begin position="163"/>
        <end position="231"/>
    </location>
</feature>
<dbReference type="PANTHER" id="PTHR13103">
    <property type="entry name" value="SCHWANNOMIN INTERACTING PROTEIN 1"/>
    <property type="match status" value="1"/>
</dbReference>
<dbReference type="GeneID" id="115457717"/>
<dbReference type="Pfam" id="PF10148">
    <property type="entry name" value="SCHIP-1_C"/>
    <property type="match status" value="2"/>
</dbReference>
<feature type="domain" description="Schwannomin interacting protein 1 C-terminal" evidence="3">
    <location>
        <begin position="68"/>
        <end position="148"/>
    </location>
</feature>
<organism evidence="4 6">
    <name type="scientific">Microcaecilia unicolor</name>
    <dbReference type="NCBI Taxonomy" id="1415580"/>
    <lineage>
        <taxon>Eukaryota</taxon>
        <taxon>Metazoa</taxon>
        <taxon>Chordata</taxon>
        <taxon>Craniata</taxon>
        <taxon>Vertebrata</taxon>
        <taxon>Euteleostomi</taxon>
        <taxon>Amphibia</taxon>
        <taxon>Gymnophiona</taxon>
        <taxon>Siphonopidae</taxon>
        <taxon>Microcaecilia</taxon>
    </lineage>
</organism>
<reference evidence="5 6" key="1">
    <citation type="submission" date="2025-04" db="UniProtKB">
        <authorList>
            <consortium name="RefSeq"/>
        </authorList>
    </citation>
    <scope>IDENTIFICATION</scope>
</reference>
<keyword evidence="1" id="KW-0175">Coiled coil</keyword>
<evidence type="ECO:0000313" key="6">
    <source>
        <dbReference type="RefSeq" id="XP_030043140.1"/>
    </source>
</evidence>
<dbReference type="GO" id="GO:0005886">
    <property type="term" value="C:plasma membrane"/>
    <property type="evidence" value="ECO:0007669"/>
    <property type="project" value="TreeGrafter"/>
</dbReference>
<dbReference type="RefSeq" id="XP_030043139.1">
    <property type="nucleotide sequence ID" value="XM_030187279.1"/>
</dbReference>
<dbReference type="InterPro" id="IPR039045">
    <property type="entry name" value="SCHIP_1"/>
</dbReference>
<dbReference type="InterPro" id="IPR015649">
    <property type="entry name" value="SCHIP_1_C"/>
</dbReference>
<evidence type="ECO:0000256" key="2">
    <source>
        <dbReference type="SAM" id="MobiDB-lite"/>
    </source>
</evidence>
<evidence type="ECO:0000256" key="1">
    <source>
        <dbReference type="ARBA" id="ARBA00023054"/>
    </source>
</evidence>
<accession>A0A6P7WXZ1</accession>